<keyword evidence="3" id="KW-1185">Reference proteome</keyword>
<gene>
    <name evidence="2" type="ORF">NCTC13296_01945</name>
</gene>
<reference evidence="2 3" key="1">
    <citation type="submission" date="2018-06" db="EMBL/GenBank/DDBJ databases">
        <authorList>
            <consortium name="Pathogen Informatics"/>
            <person name="Doyle S."/>
        </authorList>
    </citation>
    <scope>NUCLEOTIDE SEQUENCE [LARGE SCALE GENOMIC DNA]</scope>
    <source>
        <strain evidence="2 3">NCTC13296</strain>
    </source>
</reference>
<evidence type="ECO:0000313" key="3">
    <source>
        <dbReference type="Proteomes" id="UP000254569"/>
    </source>
</evidence>
<protein>
    <submittedName>
        <fullName evidence="2">Uncharacterized protein</fullName>
    </submittedName>
</protein>
<dbReference type="AlphaFoldDB" id="A0A379M0L8"/>
<organism evidence="2 3">
    <name type="scientific">Rhodococcus gordoniae</name>
    <dbReference type="NCBI Taxonomy" id="223392"/>
    <lineage>
        <taxon>Bacteria</taxon>
        <taxon>Bacillati</taxon>
        <taxon>Actinomycetota</taxon>
        <taxon>Actinomycetes</taxon>
        <taxon>Mycobacteriales</taxon>
        <taxon>Nocardiaceae</taxon>
        <taxon>Rhodococcus</taxon>
    </lineage>
</organism>
<accession>A0A379M0L8</accession>
<keyword evidence="1" id="KW-1133">Transmembrane helix</keyword>
<keyword evidence="1" id="KW-0812">Transmembrane</keyword>
<sequence length="53" mass="5947">MWVRRPFPSSEKDVMQLEPRPYGRRRELVLIALIAVLGLVTTVLLVIPGAFAA</sequence>
<name>A0A379M0L8_9NOCA</name>
<feature type="transmembrane region" description="Helical" evidence="1">
    <location>
        <begin position="28"/>
        <end position="51"/>
    </location>
</feature>
<keyword evidence="1" id="KW-0472">Membrane</keyword>
<evidence type="ECO:0000313" key="2">
    <source>
        <dbReference type="EMBL" id="SUE15088.1"/>
    </source>
</evidence>
<dbReference type="EMBL" id="UGVI01000001">
    <property type="protein sequence ID" value="SUE15088.1"/>
    <property type="molecule type" value="Genomic_DNA"/>
</dbReference>
<dbReference type="Proteomes" id="UP000254569">
    <property type="component" value="Unassembled WGS sequence"/>
</dbReference>
<evidence type="ECO:0000256" key="1">
    <source>
        <dbReference type="SAM" id="Phobius"/>
    </source>
</evidence>
<proteinExistence type="predicted"/>